<evidence type="ECO:0008006" key="3">
    <source>
        <dbReference type="Google" id="ProtNLM"/>
    </source>
</evidence>
<gene>
    <name evidence="1" type="ORF">WAE58_21745</name>
</gene>
<sequence>MSLKIKIVARLKAKAAGVNLSKERIDAIVLRAEKGLTDESDDTAIDANLDLINELTPFKDIAALDDHDRAKAKKLAEDKEAARLKALEEGKTPEPELPVDTPEWMKAFIATQAASNKALQEQIAAIKGEKVTNTRREQIAKLLENTTDAYKADKLADFDLLGFKDDESFETYKTSLEARSKDFVKSEEADNGIGGAFKPMGGAGGGNSGTTKVIAEADLDAIMNAI</sequence>
<proteinExistence type="predicted"/>
<reference evidence="1 2" key="1">
    <citation type="submission" date="2024-03" db="EMBL/GenBank/DDBJ databases">
        <title>Sequence of Lycoming College Course Isolates.</title>
        <authorList>
            <person name="Plotts O."/>
            <person name="Newman J."/>
        </authorList>
    </citation>
    <scope>NUCLEOTIDE SEQUENCE [LARGE SCALE GENOMIC DNA]</scope>
    <source>
        <strain evidence="1 2">CJB-3</strain>
    </source>
</reference>
<evidence type="ECO:0000313" key="2">
    <source>
        <dbReference type="Proteomes" id="UP001378956"/>
    </source>
</evidence>
<protein>
    <recommendedName>
        <fullName evidence="3">Phage minor structural protein GP20</fullName>
    </recommendedName>
</protein>
<keyword evidence="2" id="KW-1185">Reference proteome</keyword>
<evidence type="ECO:0000313" key="1">
    <source>
        <dbReference type="EMBL" id="MEJ2905084.1"/>
    </source>
</evidence>
<comment type="caution">
    <text evidence="1">The sequence shown here is derived from an EMBL/GenBank/DDBJ whole genome shotgun (WGS) entry which is preliminary data.</text>
</comment>
<dbReference type="RefSeq" id="WP_337717591.1">
    <property type="nucleotide sequence ID" value="NZ_JBBEUB010000009.1"/>
</dbReference>
<dbReference type="Proteomes" id="UP001378956">
    <property type="component" value="Unassembled WGS sequence"/>
</dbReference>
<dbReference type="EMBL" id="JBBEUB010000009">
    <property type="protein sequence ID" value="MEJ2905084.1"/>
    <property type="molecule type" value="Genomic_DNA"/>
</dbReference>
<accession>A0ABU8NS38</accession>
<organism evidence="1 2">
    <name type="scientific">Pedobacter panaciterrae</name>
    <dbReference type="NCBI Taxonomy" id="363849"/>
    <lineage>
        <taxon>Bacteria</taxon>
        <taxon>Pseudomonadati</taxon>
        <taxon>Bacteroidota</taxon>
        <taxon>Sphingobacteriia</taxon>
        <taxon>Sphingobacteriales</taxon>
        <taxon>Sphingobacteriaceae</taxon>
        <taxon>Pedobacter</taxon>
    </lineage>
</organism>
<name>A0ABU8NS38_9SPHI</name>